<sequence length="101" mass="11239">MSGAPSTLEMTLFSLHGEYVVPFSVLGTLKHLALLTRVVLTLVVLFKRLRDIDTCCFVQVLRVVFTLVVLFKRLRLFASLTLVVSFKCVGSSLRLLFCSSG</sequence>
<dbReference type="AlphaFoldDB" id="A0A2N9IYE1"/>
<reference evidence="1" key="1">
    <citation type="submission" date="2018-02" db="EMBL/GenBank/DDBJ databases">
        <authorList>
            <person name="Cohen D.B."/>
            <person name="Kent A.D."/>
        </authorList>
    </citation>
    <scope>NUCLEOTIDE SEQUENCE</scope>
</reference>
<accession>A0A2N9IYE1</accession>
<protein>
    <submittedName>
        <fullName evidence="1">Uncharacterized protein</fullName>
    </submittedName>
</protein>
<dbReference type="EMBL" id="OIVN01006261">
    <property type="protein sequence ID" value="SPD29169.1"/>
    <property type="molecule type" value="Genomic_DNA"/>
</dbReference>
<name>A0A2N9IYE1_FAGSY</name>
<gene>
    <name evidence="1" type="ORF">FSB_LOCUS57051</name>
</gene>
<organism evidence="1">
    <name type="scientific">Fagus sylvatica</name>
    <name type="common">Beechnut</name>
    <dbReference type="NCBI Taxonomy" id="28930"/>
    <lineage>
        <taxon>Eukaryota</taxon>
        <taxon>Viridiplantae</taxon>
        <taxon>Streptophyta</taxon>
        <taxon>Embryophyta</taxon>
        <taxon>Tracheophyta</taxon>
        <taxon>Spermatophyta</taxon>
        <taxon>Magnoliopsida</taxon>
        <taxon>eudicotyledons</taxon>
        <taxon>Gunneridae</taxon>
        <taxon>Pentapetalae</taxon>
        <taxon>rosids</taxon>
        <taxon>fabids</taxon>
        <taxon>Fagales</taxon>
        <taxon>Fagaceae</taxon>
        <taxon>Fagus</taxon>
    </lineage>
</organism>
<proteinExistence type="predicted"/>
<evidence type="ECO:0000313" key="1">
    <source>
        <dbReference type="EMBL" id="SPD29169.1"/>
    </source>
</evidence>